<sequence>MPVGSCRLTVLPWPTLNCENELKALLPETVDVVTLVTLPEVCKDVPVRPSGVITFAVCACRRTLNTGRKTICIAQSSDIERKRASPRSVVSSSLCRVADGPRISDPLHRHSRRSTTGWENVVRSSGIRTGRAAA</sequence>
<reference evidence="1 2" key="1">
    <citation type="submission" date="2024-06" db="EMBL/GenBank/DDBJ databases">
        <title>Genomic Encyclopedia of Type Strains, Phase V (KMG-V): Genome sequencing to study the core and pangenomes of soil and plant-associated prokaryotes.</title>
        <authorList>
            <person name="Whitman W."/>
        </authorList>
    </citation>
    <scope>NUCLEOTIDE SEQUENCE [LARGE SCALE GENOMIC DNA]</scope>
    <source>
        <strain evidence="1 2">USDA 160</strain>
    </source>
</reference>
<accession>A0ABV2S288</accession>
<proteinExistence type="predicted"/>
<dbReference type="EMBL" id="JBEPTQ010000002">
    <property type="protein sequence ID" value="MET4723262.1"/>
    <property type="molecule type" value="Genomic_DNA"/>
</dbReference>
<comment type="caution">
    <text evidence="1">The sequence shown here is derived from an EMBL/GenBank/DDBJ whole genome shotgun (WGS) entry which is preliminary data.</text>
</comment>
<keyword evidence="2" id="KW-1185">Reference proteome</keyword>
<evidence type="ECO:0000313" key="1">
    <source>
        <dbReference type="EMBL" id="MET4723262.1"/>
    </source>
</evidence>
<gene>
    <name evidence="1" type="ORF">ABIF63_007368</name>
</gene>
<protein>
    <submittedName>
        <fullName evidence="1">Uncharacterized protein</fullName>
    </submittedName>
</protein>
<organism evidence="1 2">
    <name type="scientific">Bradyrhizobium japonicum</name>
    <dbReference type="NCBI Taxonomy" id="375"/>
    <lineage>
        <taxon>Bacteria</taxon>
        <taxon>Pseudomonadati</taxon>
        <taxon>Pseudomonadota</taxon>
        <taxon>Alphaproteobacteria</taxon>
        <taxon>Hyphomicrobiales</taxon>
        <taxon>Nitrobacteraceae</taxon>
        <taxon>Bradyrhizobium</taxon>
    </lineage>
</organism>
<name>A0ABV2S288_BRAJP</name>
<evidence type="ECO:0000313" key="2">
    <source>
        <dbReference type="Proteomes" id="UP001549291"/>
    </source>
</evidence>
<dbReference type="Proteomes" id="UP001549291">
    <property type="component" value="Unassembled WGS sequence"/>
</dbReference>